<dbReference type="InterPro" id="IPR012334">
    <property type="entry name" value="Pectin_lyas_fold"/>
</dbReference>
<dbReference type="SUPFAM" id="SSF51126">
    <property type="entry name" value="Pectin lyase-like"/>
    <property type="match status" value="1"/>
</dbReference>
<name>A0ABR7TKN5_9BACT</name>
<sequence length="467" mass="50525">MGATGNGITNDSAAIRRAADSACIKGLNLYFSPGVYNLGDLSLNRHVININNARGMIIAGNGATLLCRSIDSSSDNQASPPRIFQVSNSSGITFTGLRFMDSGHMDVVNSYRGSYGIYIPAASGDVINLTLENIQATSMLGLMYRAYSANRFENIDIRNVLVEKSYYGFIMNDPRNLHISTYRADSLKRALFLTGGQFINAEIWSTHHQAASAEVLLKCYGIPIKNVRIRYRADNNHSVGNAFISLEQEGGATGDFLIDNVDLDVDVSGSTVGYPIAIRSFNGSGQLETTTNKHWDNIRIRGLSTGVPGRQVQVFSIQNTPGLIEVTPQLDPNNFLPSYYPGFVRLTGHTWNYTISGPLTSTTQFIDLSKFPGFSGRIGAIRMHAVMIDNTSLGATASITFQEDVLFVAVANDGTVTIINQANLQKKSTGTIATASYTANGKGILVSFVGYSNGLSVAYLATKPFQQ</sequence>
<accession>A0ABR7TKN5</accession>
<protein>
    <recommendedName>
        <fullName evidence="3">Pectate lyase superfamily protein domain-containing protein</fullName>
    </recommendedName>
</protein>
<dbReference type="Proteomes" id="UP000659124">
    <property type="component" value="Unassembled WGS sequence"/>
</dbReference>
<dbReference type="InterPro" id="IPR011050">
    <property type="entry name" value="Pectin_lyase_fold/virulence"/>
</dbReference>
<keyword evidence="2" id="KW-1185">Reference proteome</keyword>
<comment type="caution">
    <text evidence="1">The sequence shown here is derived from an EMBL/GenBank/DDBJ whole genome shotgun (WGS) entry which is preliminary data.</text>
</comment>
<evidence type="ECO:0000313" key="2">
    <source>
        <dbReference type="Proteomes" id="UP000659124"/>
    </source>
</evidence>
<gene>
    <name evidence="1" type="ORF">ICL07_11775</name>
</gene>
<evidence type="ECO:0008006" key="3">
    <source>
        <dbReference type="Google" id="ProtNLM"/>
    </source>
</evidence>
<organism evidence="1 2">
    <name type="scientific">Chitinophaga qingshengii</name>
    <dbReference type="NCBI Taxonomy" id="1569794"/>
    <lineage>
        <taxon>Bacteria</taxon>
        <taxon>Pseudomonadati</taxon>
        <taxon>Bacteroidota</taxon>
        <taxon>Chitinophagia</taxon>
        <taxon>Chitinophagales</taxon>
        <taxon>Chitinophagaceae</taxon>
        <taxon>Chitinophaga</taxon>
    </lineage>
</organism>
<reference evidence="1 2" key="1">
    <citation type="submission" date="2020-09" db="EMBL/GenBank/DDBJ databases">
        <title>Genome sequences of type strains of Chitinophaga qingshengii and Chitinophaga varians.</title>
        <authorList>
            <person name="Kittiwongwattana C."/>
        </authorList>
    </citation>
    <scope>NUCLEOTIDE SEQUENCE [LARGE SCALE GENOMIC DNA]</scope>
    <source>
        <strain evidence="1 2">JCM 30026</strain>
    </source>
</reference>
<evidence type="ECO:0000313" key="1">
    <source>
        <dbReference type="EMBL" id="MBC9931058.1"/>
    </source>
</evidence>
<dbReference type="EMBL" id="JACVFC010000001">
    <property type="protein sequence ID" value="MBC9931058.1"/>
    <property type="molecule type" value="Genomic_DNA"/>
</dbReference>
<proteinExistence type="predicted"/>
<dbReference type="Gene3D" id="2.160.20.10">
    <property type="entry name" value="Single-stranded right-handed beta-helix, Pectin lyase-like"/>
    <property type="match status" value="1"/>
</dbReference>